<reference evidence="3" key="1">
    <citation type="journal article" date="2019" name="Int. J. Syst. Evol. Microbiol.">
        <title>The Global Catalogue of Microorganisms (GCM) 10K type strain sequencing project: providing services to taxonomists for standard genome sequencing and annotation.</title>
        <authorList>
            <consortium name="The Broad Institute Genomics Platform"/>
            <consortium name="The Broad Institute Genome Sequencing Center for Infectious Disease"/>
            <person name="Wu L."/>
            <person name="Ma J."/>
        </authorList>
    </citation>
    <scope>NUCLEOTIDE SEQUENCE [LARGE SCALE GENOMIC DNA]</scope>
    <source>
        <strain evidence="3">JCM 10083</strain>
    </source>
</reference>
<name>A0ABW2T5L1_9ACTN</name>
<comment type="caution">
    <text evidence="2">The sequence shown here is derived from an EMBL/GenBank/DDBJ whole genome shotgun (WGS) entry which is preliminary data.</text>
</comment>
<proteinExistence type="predicted"/>
<dbReference type="EMBL" id="JBHTEE010000001">
    <property type="protein sequence ID" value="MFC7603747.1"/>
    <property type="molecule type" value="Genomic_DNA"/>
</dbReference>
<evidence type="ECO:0000313" key="3">
    <source>
        <dbReference type="Proteomes" id="UP001596514"/>
    </source>
</evidence>
<evidence type="ECO:0008006" key="4">
    <source>
        <dbReference type="Google" id="ProtNLM"/>
    </source>
</evidence>
<feature type="compositionally biased region" description="Basic residues" evidence="1">
    <location>
        <begin position="9"/>
        <end position="20"/>
    </location>
</feature>
<sequence>MKRGEPLQRKTRLTAKKPMARGKGLQSGRATLKQAAAKPKRVRRTGPPPTVMALLAARSGGWCELGIVCLGAAAATDPSHRIAKGMGGTKDPRSNTAANNLHACRSCHDVVERDPAAAYANGWKIRRGLADPTDVPVRHWVHGWVRLDVAGGWSPALEYAPEGES</sequence>
<keyword evidence="3" id="KW-1185">Reference proteome</keyword>
<organism evidence="2 3">
    <name type="scientific">Streptosporangium amethystogenes subsp. fukuiense</name>
    <dbReference type="NCBI Taxonomy" id="698418"/>
    <lineage>
        <taxon>Bacteria</taxon>
        <taxon>Bacillati</taxon>
        <taxon>Actinomycetota</taxon>
        <taxon>Actinomycetes</taxon>
        <taxon>Streptosporangiales</taxon>
        <taxon>Streptosporangiaceae</taxon>
        <taxon>Streptosporangium</taxon>
    </lineage>
</organism>
<gene>
    <name evidence="2" type="ORF">ACFQVD_26895</name>
</gene>
<protein>
    <recommendedName>
        <fullName evidence="4">HNH endonuclease</fullName>
    </recommendedName>
</protein>
<dbReference type="RefSeq" id="WP_343981783.1">
    <property type="nucleotide sequence ID" value="NZ_BAAAGK010000233.1"/>
</dbReference>
<dbReference type="Proteomes" id="UP001596514">
    <property type="component" value="Unassembled WGS sequence"/>
</dbReference>
<accession>A0ABW2T5L1</accession>
<feature type="region of interest" description="Disordered" evidence="1">
    <location>
        <begin position="1"/>
        <end position="48"/>
    </location>
</feature>
<evidence type="ECO:0000256" key="1">
    <source>
        <dbReference type="SAM" id="MobiDB-lite"/>
    </source>
</evidence>
<evidence type="ECO:0000313" key="2">
    <source>
        <dbReference type="EMBL" id="MFC7603747.1"/>
    </source>
</evidence>